<feature type="region of interest" description="Disordered" evidence="1">
    <location>
        <begin position="433"/>
        <end position="476"/>
    </location>
</feature>
<feature type="transmembrane region" description="Helical" evidence="2">
    <location>
        <begin position="196"/>
        <end position="213"/>
    </location>
</feature>
<dbReference type="HOGENOM" id="CLU_451147_0_0_9"/>
<feature type="transmembrane region" description="Helical" evidence="2">
    <location>
        <begin position="244"/>
        <end position="264"/>
    </location>
</feature>
<accession>E2ZBF6</accession>
<feature type="transmembrane region" description="Helical" evidence="2">
    <location>
        <begin position="276"/>
        <end position="298"/>
    </location>
</feature>
<organism evidence="4 5">
    <name type="scientific">Megasphaera micronuciformis F0359</name>
    <dbReference type="NCBI Taxonomy" id="706434"/>
    <lineage>
        <taxon>Bacteria</taxon>
        <taxon>Bacillati</taxon>
        <taxon>Bacillota</taxon>
        <taxon>Negativicutes</taxon>
        <taxon>Veillonellales</taxon>
        <taxon>Veillonellaceae</taxon>
        <taxon>Megasphaera</taxon>
    </lineage>
</organism>
<evidence type="ECO:0000259" key="3">
    <source>
        <dbReference type="Pfam" id="PF09925"/>
    </source>
</evidence>
<feature type="transmembrane region" description="Helical" evidence="2">
    <location>
        <begin position="388"/>
        <end position="405"/>
    </location>
</feature>
<feature type="transmembrane region" description="Helical" evidence="2">
    <location>
        <begin position="331"/>
        <end position="351"/>
    </location>
</feature>
<dbReference type="eggNOG" id="ENOG5033RZP">
    <property type="taxonomic scope" value="Bacteria"/>
</dbReference>
<dbReference type="Pfam" id="PF09925">
    <property type="entry name" value="DUF2157"/>
    <property type="match status" value="1"/>
</dbReference>
<evidence type="ECO:0000313" key="5">
    <source>
        <dbReference type="Proteomes" id="UP000003195"/>
    </source>
</evidence>
<feature type="transmembrane region" description="Helical" evidence="2">
    <location>
        <begin position="220"/>
        <end position="238"/>
    </location>
</feature>
<evidence type="ECO:0000256" key="2">
    <source>
        <dbReference type="SAM" id="Phobius"/>
    </source>
</evidence>
<evidence type="ECO:0000256" key="1">
    <source>
        <dbReference type="SAM" id="MobiDB-lite"/>
    </source>
</evidence>
<keyword evidence="2" id="KW-1133">Transmembrane helix</keyword>
<dbReference type="STRING" id="706434.HMPREF9429_00783"/>
<keyword evidence="5" id="KW-1185">Reference proteome</keyword>
<feature type="transmembrane region" description="Helical" evidence="2">
    <location>
        <begin position="52"/>
        <end position="79"/>
    </location>
</feature>
<keyword evidence="2" id="KW-0472">Membrane</keyword>
<feature type="transmembrane region" description="Helical" evidence="2">
    <location>
        <begin position="117"/>
        <end position="137"/>
    </location>
</feature>
<protein>
    <recommendedName>
        <fullName evidence="3">DUF2157 domain-containing protein</fullName>
    </recommendedName>
</protein>
<gene>
    <name evidence="4" type="ORF">HMPREF9429_00783</name>
</gene>
<feature type="transmembrane region" description="Helical" evidence="2">
    <location>
        <begin position="91"/>
        <end position="110"/>
    </location>
</feature>
<dbReference type="AlphaFoldDB" id="E2ZBF6"/>
<evidence type="ECO:0000313" key="4">
    <source>
        <dbReference type="EMBL" id="EFQ04353.1"/>
    </source>
</evidence>
<comment type="caution">
    <text evidence="4">The sequence shown here is derived from an EMBL/GenBank/DDBJ whole genome shotgun (WGS) entry which is preliminary data.</text>
</comment>
<feature type="transmembrane region" description="Helical" evidence="2">
    <location>
        <begin position="172"/>
        <end position="190"/>
    </location>
</feature>
<feature type="region of interest" description="Disordered" evidence="1">
    <location>
        <begin position="514"/>
        <end position="564"/>
    </location>
</feature>
<feature type="domain" description="DUF2157" evidence="3">
    <location>
        <begin position="26"/>
        <end position="168"/>
    </location>
</feature>
<feature type="transmembrane region" description="Helical" evidence="2">
    <location>
        <begin position="304"/>
        <end position="324"/>
    </location>
</feature>
<proteinExistence type="predicted"/>
<reference evidence="4 5" key="1">
    <citation type="submission" date="2010-08" db="EMBL/GenBank/DDBJ databases">
        <authorList>
            <person name="Weinstock G."/>
            <person name="Sodergren E."/>
            <person name="Clifton S."/>
            <person name="Fulton L."/>
            <person name="Fulton B."/>
            <person name="Courtney L."/>
            <person name="Fronick C."/>
            <person name="Harrison M."/>
            <person name="Strong C."/>
            <person name="Farmer C."/>
            <person name="Delahaunty K."/>
            <person name="Markovic C."/>
            <person name="Hall O."/>
            <person name="Minx P."/>
            <person name="Tomlinson C."/>
            <person name="Mitreva M."/>
            <person name="Hou S."/>
            <person name="Chen J."/>
            <person name="Wollam A."/>
            <person name="Pepin K.H."/>
            <person name="Johnson M."/>
            <person name="Bhonagiri V."/>
            <person name="Zhang X."/>
            <person name="Suruliraj S."/>
            <person name="Warren W."/>
            <person name="Chinwalla A."/>
            <person name="Mardis E.R."/>
            <person name="Wilson R.K."/>
        </authorList>
    </citation>
    <scope>NUCLEOTIDE SEQUENCE [LARGE SCALE GENOMIC DNA]</scope>
    <source>
        <strain evidence="4 5">F0359</strain>
    </source>
</reference>
<sequence>MLHILLSGVMIMTKKSTEWIEREVDSLVREGLISEQAQDRIRARYGKRNRRMLSVIPVALIPLIIGLALAVMGIFWAAAHVWYDVSMTTRLVVAVLILTASQVGMILALIQSQQAKPAGEIAALVQYISVFASVAIVEQTFYTGWDGDFYLLTCAVLGLPAVYLLRSLAGAIWYALCLVIWAFSGGMLNASLGVGSVWILLILMLPLYGVFFRHGDEVRLSLYSWIMTITVYAVFAAVMVESDYIPFFVLGTLAVVMMLTGYSIDIRRAYGIPFRWVGRMAALGALVISTLPESWVGIASVEGFHWSTIIVTALLFFGVIALLAVGVKKRFWGPVLYAAIPVILGAETFLVRSEIYSSLPLILSFIYTIFLSFYEIVQGLKAEYINHLRLGIVTLIVLMVAVVFGNAFSPLVPLAVIVIVALIVTQVRRNHKKNGNRIEGSGGSRTVSSVRRENRRRNRKEMKGEDATLTASGRDTSTVPEWMQEKSDVTTVVRRPQEKTQFVAPVFKAPEDMPAPTYMTENPIKAQTEKVTRKMTSPWADGAEEKHKEKKNSVSPWSHKGGQS</sequence>
<feature type="transmembrane region" description="Helical" evidence="2">
    <location>
        <begin position="149"/>
        <end position="165"/>
    </location>
</feature>
<dbReference type="EMBL" id="AECS01000035">
    <property type="protein sequence ID" value="EFQ04353.1"/>
    <property type="molecule type" value="Genomic_DNA"/>
</dbReference>
<feature type="transmembrane region" description="Helical" evidence="2">
    <location>
        <begin position="411"/>
        <end position="427"/>
    </location>
</feature>
<dbReference type="Proteomes" id="UP000003195">
    <property type="component" value="Unassembled WGS sequence"/>
</dbReference>
<name>E2ZBF6_9FIRM</name>
<keyword evidence="2" id="KW-0812">Transmembrane</keyword>
<feature type="compositionally biased region" description="Polar residues" evidence="1">
    <location>
        <begin position="553"/>
        <end position="564"/>
    </location>
</feature>
<feature type="transmembrane region" description="Helical" evidence="2">
    <location>
        <begin position="357"/>
        <end position="376"/>
    </location>
</feature>
<dbReference type="InterPro" id="IPR018677">
    <property type="entry name" value="DUF2157"/>
</dbReference>
<dbReference type="OrthoDB" id="1625677at2"/>